<keyword evidence="1 5" id="KW-0677">Repeat</keyword>
<keyword evidence="3" id="KW-0067">ATP-binding</keyword>
<dbReference type="Pfam" id="PF02861">
    <property type="entry name" value="Clp_N"/>
    <property type="match status" value="1"/>
</dbReference>
<feature type="domain" description="Clp R" evidence="7">
    <location>
        <begin position="5"/>
        <end position="146"/>
    </location>
</feature>
<dbReference type="InterPro" id="IPR018368">
    <property type="entry name" value="ClpA/B_CS1"/>
</dbReference>
<dbReference type="SMART" id="SM01086">
    <property type="entry name" value="ClpB_D2-small"/>
    <property type="match status" value="1"/>
</dbReference>
<dbReference type="AlphaFoldDB" id="A0A0G0XRT8"/>
<dbReference type="Pfam" id="PF17871">
    <property type="entry name" value="AAA_lid_9"/>
    <property type="match status" value="1"/>
</dbReference>
<dbReference type="CDD" id="cd19499">
    <property type="entry name" value="RecA-like_ClpB_Hsp104-like"/>
    <property type="match status" value="1"/>
</dbReference>
<dbReference type="PANTHER" id="PTHR11638">
    <property type="entry name" value="ATP-DEPENDENT CLP PROTEASE"/>
    <property type="match status" value="1"/>
</dbReference>
<evidence type="ECO:0000259" key="7">
    <source>
        <dbReference type="PROSITE" id="PS51903"/>
    </source>
</evidence>
<dbReference type="InterPro" id="IPR001270">
    <property type="entry name" value="ClpA/B"/>
</dbReference>
<dbReference type="GO" id="GO:0034605">
    <property type="term" value="P:cellular response to heat"/>
    <property type="evidence" value="ECO:0007669"/>
    <property type="project" value="TreeGrafter"/>
</dbReference>
<dbReference type="GO" id="GO:0016887">
    <property type="term" value="F:ATP hydrolysis activity"/>
    <property type="evidence" value="ECO:0007669"/>
    <property type="project" value="InterPro"/>
</dbReference>
<proteinExistence type="predicted"/>
<dbReference type="InterPro" id="IPR036628">
    <property type="entry name" value="Clp_N_dom_sf"/>
</dbReference>
<dbReference type="GO" id="GO:0006355">
    <property type="term" value="P:regulation of DNA-templated transcription"/>
    <property type="evidence" value="ECO:0007669"/>
    <property type="project" value="InterPro"/>
</dbReference>
<keyword evidence="4" id="KW-0143">Chaperone</keyword>
<dbReference type="InterPro" id="IPR019489">
    <property type="entry name" value="Clp_ATPase_C"/>
</dbReference>
<dbReference type="Pfam" id="PF10431">
    <property type="entry name" value="ClpB_D2-small"/>
    <property type="match status" value="1"/>
</dbReference>
<keyword evidence="2" id="KW-0547">Nucleotide-binding</keyword>
<dbReference type="SUPFAM" id="SSF81923">
    <property type="entry name" value="Double Clp-N motif"/>
    <property type="match status" value="1"/>
</dbReference>
<dbReference type="InterPro" id="IPR002078">
    <property type="entry name" value="Sigma_54_int"/>
</dbReference>
<dbReference type="GO" id="GO:0005524">
    <property type="term" value="F:ATP binding"/>
    <property type="evidence" value="ECO:0007669"/>
    <property type="project" value="UniProtKB-KW"/>
</dbReference>
<evidence type="ECO:0000256" key="4">
    <source>
        <dbReference type="ARBA" id="ARBA00023186"/>
    </source>
</evidence>
<dbReference type="Proteomes" id="UP000033930">
    <property type="component" value="Unassembled WGS sequence"/>
</dbReference>
<gene>
    <name evidence="8" type="ORF">UU50_C0004G0011</name>
</gene>
<dbReference type="PROSITE" id="PS50045">
    <property type="entry name" value="SIGMA54_INTERACT_4"/>
    <property type="match status" value="1"/>
</dbReference>
<dbReference type="InterPro" id="IPR004176">
    <property type="entry name" value="Clp_R_N"/>
</dbReference>
<evidence type="ECO:0000259" key="6">
    <source>
        <dbReference type="PROSITE" id="PS50045"/>
    </source>
</evidence>
<evidence type="ECO:0000256" key="2">
    <source>
        <dbReference type="ARBA" id="ARBA00022741"/>
    </source>
</evidence>
<dbReference type="EMBL" id="LCAW01000004">
    <property type="protein sequence ID" value="KKR99630.1"/>
    <property type="molecule type" value="Genomic_DNA"/>
</dbReference>
<dbReference type="InterPro" id="IPR003959">
    <property type="entry name" value="ATPase_AAA_core"/>
</dbReference>
<reference evidence="8 9" key="1">
    <citation type="journal article" date="2015" name="Nature">
        <title>rRNA introns, odd ribosomes, and small enigmatic genomes across a large radiation of phyla.</title>
        <authorList>
            <person name="Brown C.T."/>
            <person name="Hug L.A."/>
            <person name="Thomas B.C."/>
            <person name="Sharon I."/>
            <person name="Castelle C.J."/>
            <person name="Singh A."/>
            <person name="Wilkins M.J."/>
            <person name="Williams K.H."/>
            <person name="Banfield J.F."/>
        </authorList>
    </citation>
    <scope>NUCLEOTIDE SEQUENCE [LARGE SCALE GENOMIC DNA]</scope>
</reference>
<evidence type="ECO:0000256" key="5">
    <source>
        <dbReference type="PROSITE-ProRule" id="PRU01251"/>
    </source>
</evidence>
<evidence type="ECO:0000256" key="3">
    <source>
        <dbReference type="ARBA" id="ARBA00022840"/>
    </source>
</evidence>
<dbReference type="Pfam" id="PF00004">
    <property type="entry name" value="AAA"/>
    <property type="match status" value="1"/>
</dbReference>
<comment type="caution">
    <text evidence="8">The sequence shown here is derived from an EMBL/GenBank/DDBJ whole genome shotgun (WGS) entry which is preliminary data.</text>
</comment>
<accession>A0A0G0XRT8</accession>
<dbReference type="PANTHER" id="PTHR11638:SF175">
    <property type="entry name" value="ATP-DEPENDENT CLP PROTEASE, ATP-BINDING SUBUNIT CLPC"/>
    <property type="match status" value="1"/>
</dbReference>
<dbReference type="InterPro" id="IPR003593">
    <property type="entry name" value="AAA+_ATPase"/>
</dbReference>
<evidence type="ECO:0000313" key="8">
    <source>
        <dbReference type="EMBL" id="KKR99630.1"/>
    </source>
</evidence>
<name>A0A0G0XRT8_9BACT</name>
<protein>
    <submittedName>
        <fullName evidence="8">Negative regulator of genetic competence ClpC/MecB</fullName>
    </submittedName>
</protein>
<dbReference type="InterPro" id="IPR050130">
    <property type="entry name" value="ClpA_ClpB"/>
</dbReference>
<organism evidence="8 9">
    <name type="scientific">Candidatus Uhrbacteria bacterium GW2011_GWC1_41_20</name>
    <dbReference type="NCBI Taxonomy" id="1618983"/>
    <lineage>
        <taxon>Bacteria</taxon>
        <taxon>Candidatus Uhriibacteriota</taxon>
    </lineage>
</organism>
<dbReference type="InterPro" id="IPR041546">
    <property type="entry name" value="ClpA/ClpB_AAA_lid"/>
</dbReference>
<dbReference type="SMART" id="SM00382">
    <property type="entry name" value="AAA"/>
    <property type="match status" value="2"/>
</dbReference>
<evidence type="ECO:0000313" key="9">
    <source>
        <dbReference type="Proteomes" id="UP000033930"/>
    </source>
</evidence>
<dbReference type="PRINTS" id="PR00300">
    <property type="entry name" value="CLPPROTEASEA"/>
</dbReference>
<dbReference type="Gene3D" id="1.10.1780.10">
    <property type="entry name" value="Clp, N-terminal domain"/>
    <property type="match status" value="1"/>
</dbReference>
<dbReference type="PROSITE" id="PS51903">
    <property type="entry name" value="CLP_R"/>
    <property type="match status" value="1"/>
</dbReference>
<dbReference type="CDD" id="cd00009">
    <property type="entry name" value="AAA"/>
    <property type="match status" value="1"/>
</dbReference>
<dbReference type="Gene3D" id="1.10.8.60">
    <property type="match status" value="2"/>
</dbReference>
<dbReference type="GO" id="GO:0005737">
    <property type="term" value="C:cytoplasm"/>
    <property type="evidence" value="ECO:0007669"/>
    <property type="project" value="TreeGrafter"/>
</dbReference>
<dbReference type="Gene3D" id="3.40.50.300">
    <property type="entry name" value="P-loop containing nucleotide triphosphate hydrolases"/>
    <property type="match status" value="2"/>
</dbReference>
<dbReference type="InterPro" id="IPR027417">
    <property type="entry name" value="P-loop_NTPase"/>
</dbReference>
<dbReference type="PROSITE" id="PS00870">
    <property type="entry name" value="CLPAB_1"/>
    <property type="match status" value="1"/>
</dbReference>
<dbReference type="PATRIC" id="fig|1618983.3.peg.225"/>
<dbReference type="SUPFAM" id="SSF52540">
    <property type="entry name" value="P-loop containing nucleoside triphosphate hydrolases"/>
    <property type="match status" value="2"/>
</dbReference>
<feature type="domain" description="Sigma-54 factor interaction" evidence="6">
    <location>
        <begin position="462"/>
        <end position="654"/>
    </location>
</feature>
<sequence length="747" mass="83132">MQEITSKFTNHLKEALAKSLALVVASKQQTVHPIHLLWALLDQRDSIAAKLLVQAGVQRKNLDEYLAQQTAINELPTTIPNLSEETKIILEKAVVTATAHQHSFISTEHLLAGILQVQPDEITHFFAKTSVDMQTLQLQLKQTLALTVQIPLSPNREQDDAMFESDESLDIERALDYFAKDLTNTEYQKNQTPVIGRDQEIARVCTILGRKTKNNPVLVGDPGVGKSAIVEGLAQRITKNSIDSLKGHKVYALNLASLIAGTMYRGSFEARLQQLIDELRNEPKSILFIDELHTIVGSGSNQGSLDAANILKPALARGEIRCIGATTYEEYKKWIESDGALERRFQKISVEEPSKEETRAILSGVKQSYGKHHGVRYSDAIIDYVLDLAEEHFPDKRFPDKAIDILDEIGSYARNQNKEIKTITQSLVIEALSQATGISTQTIKRQTKQVLGDLDKTLKKNVLSQDKIIDNIVHHLKRAHAGLANTKKPLSSFLFVGPSGVGKTELAKQIAKAFFNGSRPLLRLDMSEYKEAFNASKLLGAPAGYVGYKDTNVLADHVRNYPRSVILFDEIEKAHPDIHNLLLQILEEGSIRDASGRELSFGQSIVILTSNAGRELFEKGSMGFGSEETLKSQNVRSALEDILRPELMNRLDDICVFDKLDDQTLIQIANKKLDELTQRIKEKGLLCEMSREIAGTIVKLSLKKLGARGIDRTITQHIEPIILDAIIASKRIKTCTICCKNDGFVLK</sequence>
<evidence type="ECO:0000256" key="1">
    <source>
        <dbReference type="ARBA" id="ARBA00022737"/>
    </source>
</evidence>
<dbReference type="Pfam" id="PF07724">
    <property type="entry name" value="AAA_2"/>
    <property type="match status" value="1"/>
</dbReference>